<dbReference type="PATRIC" id="fig|43658.6.peg.3019"/>
<dbReference type="Proteomes" id="UP000036850">
    <property type="component" value="Unassembled WGS sequence"/>
</dbReference>
<protein>
    <submittedName>
        <fullName evidence="1">Uncharacterized protein</fullName>
    </submittedName>
</protein>
<comment type="caution">
    <text evidence="1">The sequence shown here is derived from an EMBL/GenBank/DDBJ whole genome shotgun (WGS) entry which is preliminary data.</text>
</comment>
<organism evidence="1 2">
    <name type="scientific">Pseudoalteromonas rubra</name>
    <dbReference type="NCBI Taxonomy" id="43658"/>
    <lineage>
        <taxon>Bacteria</taxon>
        <taxon>Pseudomonadati</taxon>
        <taxon>Pseudomonadota</taxon>
        <taxon>Gammaproteobacteria</taxon>
        <taxon>Alteromonadales</taxon>
        <taxon>Pseudoalteromonadaceae</taxon>
        <taxon>Pseudoalteromonas</taxon>
    </lineage>
</organism>
<gene>
    <name evidence="1" type="ORF">AC626_18690</name>
</gene>
<dbReference type="AlphaFoldDB" id="A0A0L0EP41"/>
<name>A0A0L0EP41_9GAMM</name>
<dbReference type="EMBL" id="LFZX01000180">
    <property type="protein sequence ID" value="KNC66161.1"/>
    <property type="molecule type" value="Genomic_DNA"/>
</dbReference>
<sequence>MGKVTRLYLPDFTTLEVKEENGTITLVESPVIAQPAFVNHGTNIFIQTKEGGGAVPIGSSDYQAISGFLRKANPQL</sequence>
<accession>A0A0L0EP41</accession>
<reference evidence="2" key="1">
    <citation type="submission" date="2015-07" db="EMBL/GenBank/DDBJ databases">
        <title>Draft genome sequence of a Pseudoalteromonas rubra strain, OCN096, isolated from Kaneohe Bay, Oahu, Hawaii.</title>
        <authorList>
            <person name="Beurmann S."/>
            <person name="Ushijima B."/>
            <person name="Belcaid M."/>
            <person name="Callahan S.M."/>
            <person name="Aeby G.S."/>
        </authorList>
    </citation>
    <scope>NUCLEOTIDE SEQUENCE [LARGE SCALE GENOMIC DNA]</scope>
    <source>
        <strain evidence="2">OCN096</strain>
    </source>
</reference>
<proteinExistence type="predicted"/>
<evidence type="ECO:0000313" key="2">
    <source>
        <dbReference type="Proteomes" id="UP000036850"/>
    </source>
</evidence>
<evidence type="ECO:0000313" key="1">
    <source>
        <dbReference type="EMBL" id="KNC66161.1"/>
    </source>
</evidence>